<feature type="compositionally biased region" description="Polar residues" evidence="1">
    <location>
        <begin position="48"/>
        <end position="58"/>
    </location>
</feature>
<gene>
    <name evidence="2" type="ORF">K9S39_19260</name>
</gene>
<sequence length="58" mass="6008">MGQPTPQPIGPLADLRGASGRTRAAVVAVRAALTAGADSRTIEDGSTQRKQQGSPHLW</sequence>
<organism evidence="2 3">
    <name type="scientific">Streptomyces halobius</name>
    <dbReference type="NCBI Taxonomy" id="2879846"/>
    <lineage>
        <taxon>Bacteria</taxon>
        <taxon>Bacillati</taxon>
        <taxon>Actinomycetota</taxon>
        <taxon>Actinomycetes</taxon>
        <taxon>Kitasatosporales</taxon>
        <taxon>Streptomycetaceae</taxon>
        <taxon>Streptomyces</taxon>
    </lineage>
</organism>
<dbReference type="EMBL" id="CP086322">
    <property type="protein sequence ID" value="UQA93716.1"/>
    <property type="molecule type" value="Genomic_DNA"/>
</dbReference>
<evidence type="ECO:0000313" key="2">
    <source>
        <dbReference type="EMBL" id="UQA93716.1"/>
    </source>
</evidence>
<protein>
    <submittedName>
        <fullName evidence="2">Uncharacterized protein</fullName>
    </submittedName>
</protein>
<feature type="region of interest" description="Disordered" evidence="1">
    <location>
        <begin position="39"/>
        <end position="58"/>
    </location>
</feature>
<dbReference type="Proteomes" id="UP000830115">
    <property type="component" value="Chromosome"/>
</dbReference>
<reference evidence="2" key="1">
    <citation type="submission" date="2021-10" db="EMBL/GenBank/DDBJ databases">
        <title>Streptomyces nigrumlapis sp.nov.,an antimicrobial producing actinobacterium isolated from Black Gobi rocks.</title>
        <authorList>
            <person name="Wen Y."/>
            <person name="Zhang W."/>
            <person name="Liu X.G."/>
        </authorList>
    </citation>
    <scope>NUCLEOTIDE SEQUENCE</scope>
    <source>
        <strain evidence="2">ST13-2-2</strain>
    </source>
</reference>
<dbReference type="RefSeq" id="WP_248864592.1">
    <property type="nucleotide sequence ID" value="NZ_CP086322.1"/>
</dbReference>
<proteinExistence type="predicted"/>
<evidence type="ECO:0000313" key="3">
    <source>
        <dbReference type="Proteomes" id="UP000830115"/>
    </source>
</evidence>
<keyword evidence="3" id="KW-1185">Reference proteome</keyword>
<accession>A0ABY4MBP0</accession>
<name>A0ABY4MBP0_9ACTN</name>
<evidence type="ECO:0000256" key="1">
    <source>
        <dbReference type="SAM" id="MobiDB-lite"/>
    </source>
</evidence>